<feature type="compositionally biased region" description="Low complexity" evidence="1">
    <location>
        <begin position="97"/>
        <end position="116"/>
    </location>
</feature>
<protein>
    <submittedName>
        <fullName evidence="2">Uncharacterized protein</fullName>
    </submittedName>
</protein>
<proteinExistence type="predicted"/>
<organism evidence="2 3">
    <name type="scientific">Armillaria gallica</name>
    <name type="common">Bulbous honey fungus</name>
    <name type="synonym">Armillaria bulbosa</name>
    <dbReference type="NCBI Taxonomy" id="47427"/>
    <lineage>
        <taxon>Eukaryota</taxon>
        <taxon>Fungi</taxon>
        <taxon>Dikarya</taxon>
        <taxon>Basidiomycota</taxon>
        <taxon>Agaricomycotina</taxon>
        <taxon>Agaricomycetes</taxon>
        <taxon>Agaricomycetidae</taxon>
        <taxon>Agaricales</taxon>
        <taxon>Marasmiineae</taxon>
        <taxon>Physalacriaceae</taxon>
        <taxon>Armillaria</taxon>
    </lineage>
</organism>
<reference evidence="3" key="1">
    <citation type="journal article" date="2017" name="Nat. Ecol. Evol.">
        <title>Genome expansion and lineage-specific genetic innovations in the forest pathogenic fungi Armillaria.</title>
        <authorList>
            <person name="Sipos G."/>
            <person name="Prasanna A.N."/>
            <person name="Walter M.C."/>
            <person name="O'Connor E."/>
            <person name="Balint B."/>
            <person name="Krizsan K."/>
            <person name="Kiss B."/>
            <person name="Hess J."/>
            <person name="Varga T."/>
            <person name="Slot J."/>
            <person name="Riley R."/>
            <person name="Boka B."/>
            <person name="Rigling D."/>
            <person name="Barry K."/>
            <person name="Lee J."/>
            <person name="Mihaltcheva S."/>
            <person name="LaButti K."/>
            <person name="Lipzen A."/>
            <person name="Waldron R."/>
            <person name="Moloney N.M."/>
            <person name="Sperisen C."/>
            <person name="Kredics L."/>
            <person name="Vagvoelgyi C."/>
            <person name="Patrignani A."/>
            <person name="Fitzpatrick D."/>
            <person name="Nagy I."/>
            <person name="Doyle S."/>
            <person name="Anderson J.B."/>
            <person name="Grigoriev I.V."/>
            <person name="Gueldener U."/>
            <person name="Muensterkoetter M."/>
            <person name="Nagy L.G."/>
        </authorList>
    </citation>
    <scope>NUCLEOTIDE SEQUENCE [LARGE SCALE GENOMIC DNA]</scope>
    <source>
        <strain evidence="3">Ar21-2</strain>
    </source>
</reference>
<sequence length="213" mass="23522">MSTLFSSSCTQYYQVAGLDHEIRVIVSLFSTVVNPASSYYINHWAPSPHHPVVMQNQGNRRNPHYELCRAVKVRSETLSIVEGIIEKTTGSEKKGKGASASHPSAGSLSPSTRSSSPTTSLSITLHISVTFCLTEIRLCLPDESFNVTFAVTTARAPRYPRGILGGQDACCCRHWITLQSAYWTEVETLGAVVKHVNDEELRAEFLYNMVKAE</sequence>
<dbReference type="STRING" id="47427.A0A2H3CNZ1"/>
<evidence type="ECO:0000256" key="1">
    <source>
        <dbReference type="SAM" id="MobiDB-lite"/>
    </source>
</evidence>
<accession>A0A2H3CNZ1</accession>
<dbReference type="InParanoid" id="A0A2H3CNZ1"/>
<dbReference type="EMBL" id="KZ293709">
    <property type="protein sequence ID" value="PBK83094.1"/>
    <property type="molecule type" value="Genomic_DNA"/>
</dbReference>
<evidence type="ECO:0000313" key="3">
    <source>
        <dbReference type="Proteomes" id="UP000217790"/>
    </source>
</evidence>
<evidence type="ECO:0000313" key="2">
    <source>
        <dbReference type="EMBL" id="PBK83094.1"/>
    </source>
</evidence>
<gene>
    <name evidence="2" type="ORF">ARMGADRAFT_1089656</name>
</gene>
<dbReference type="OrthoDB" id="20821at2759"/>
<name>A0A2H3CNZ1_ARMGA</name>
<dbReference type="Proteomes" id="UP000217790">
    <property type="component" value="Unassembled WGS sequence"/>
</dbReference>
<keyword evidence="3" id="KW-1185">Reference proteome</keyword>
<feature type="region of interest" description="Disordered" evidence="1">
    <location>
        <begin position="89"/>
        <end position="116"/>
    </location>
</feature>
<dbReference type="AlphaFoldDB" id="A0A2H3CNZ1"/>